<dbReference type="EMBL" id="JAIFTL010000024">
    <property type="protein sequence ID" value="KAG9326173.1"/>
    <property type="molecule type" value="Genomic_DNA"/>
</dbReference>
<dbReference type="Pfam" id="PF13920">
    <property type="entry name" value="zf-C3HC4_3"/>
    <property type="match status" value="1"/>
</dbReference>
<evidence type="ECO:0000256" key="1">
    <source>
        <dbReference type="ARBA" id="ARBA00007454"/>
    </source>
</evidence>
<feature type="coiled-coil region" evidence="7">
    <location>
        <begin position="946"/>
        <end position="973"/>
    </location>
</feature>
<dbReference type="PANTHER" id="PTHR10678">
    <property type="entry name" value="26S PROTEASOME NON-ATPASE REGULATORY SUBUNIT 11/COP9 SIGNALOSOME COMPLEX SUBUNIT 2"/>
    <property type="match status" value="1"/>
</dbReference>
<dbReference type="GO" id="GO:0008270">
    <property type="term" value="F:zinc ion binding"/>
    <property type="evidence" value="ECO:0007669"/>
    <property type="project" value="UniProtKB-KW"/>
</dbReference>
<reference evidence="11" key="1">
    <citation type="submission" date="2021-07" db="EMBL/GenBank/DDBJ databases">
        <title>Draft genome of Mortierella alpina, strain LL118, isolated from an aspen leaf litter sample.</title>
        <authorList>
            <person name="Yang S."/>
            <person name="Vinatzer B.A."/>
        </authorList>
    </citation>
    <scope>NUCLEOTIDE SEQUENCE</scope>
    <source>
        <strain evidence="11">LL118</strain>
    </source>
</reference>
<sequence length="1293" mass="146819">MPPTATILQAEEVQKNSPEKAIPLYQSILASVGTKGMSLPRIASTYKDARESAKNEQEAALLKLAQCYRDLHRPNELAALIHDSRTLITSIPKAKTAKIIRTLIDYFSEIPNTLPLQIDVCKQTIEWTIQEKRIFLKQALETRLVALYLDNKMYSDSLALIAILLKELKKLDDKMVLVEVQLLESRVCHALRNLPKAKAALTSARTSANAIYCPPLLQAALDMQSGILHAEEKDYKTGFSYFYETLEGYSSLEDPRAIAALKYMLLCKIMLNLSDDIQSILNSKVALKYRGIEVEAMKAIATAHQNRSLQEFELALATYRDELGNDPIIRNHLASLYDKLLEQNLVRVIEPFSRVEISHIAEIIKLPAQQVEIKLSQMILDKTFLGVLDQGAGCLVVFEETPVDKTYESALDTMKNMANVVESLYEKASKLTGTRKRTLTDETGPVPTSATNGIPAPFTPPANKRQFTGRSSSPNNSIQDDVENMTAAEEVLLNFQKEAIWRQTREYRRETARAEERISLIESKQADYDGQLSAVDAYWNKLLENLVALVSRPEIKMDRSSMVLDDGSSFASLLKFRSGPETGEEDIKDLTESCTKKAVEVQSERTKEIVLKLLMLVENWSEQRTEFWKALTAAGSQTQGSSAVQQLTSAHEDLLQHYRKGQVNIDLLQAKCHTFTDQVVRLKNELEITRKRLNETGGDMEDCKERLKWIQHSVDSENDALEAALSENSVAIPGSVMPTLAALNDMSEDSRDELLQHRRLAISRLAEVEEMKTQKMQLQEELDKVRVQLTHLSDEKIQDSQHVRALLVQIQSVRHDAEFYRGEVLKLRTDLDDLHTSRRKFVDTLESEEKNRRATLEAELKKLDSDIARVSESRDRFQLMYENRCTKDDYEVQQNQEIRKIANTRKDRITALTADIQRLQAMLATNSEDWDAYAFFLKGPDDKALAQDLKTKLQATEKQLTRLTMELEASKDTVLQLHDLAAVKASEVQLQEQVTTLSAKVATLDNLVGSGADDSIKALVATIEAREAAIKRLELKVQAHEAVQAPLLNELHTVATAWGQLEEATSRRGIDLAQKEDLIFKLLSDKTRQESKCSHLVRAKEQSANMTAVMKRQSDMQLDQIRRLEEREKTLSEQMATLEKEQTTLNSEVVLHKTKLQEFTQHSSNYKERFSKQDERLNELQELLKERSKAFESEASARKRLIEEADTMKRKLEEQAKRADGPSGDSEAAKQAARYLKLLKCPACDVNFKSHVILRCMHVFCKSCMDKQMEYRQRKCPTCRENFGAKDVKEIYL</sequence>
<name>A0A9P8A7J2_MORAP</name>
<dbReference type="SMART" id="SM00088">
    <property type="entry name" value="PINT"/>
    <property type="match status" value="1"/>
</dbReference>
<dbReference type="InterPro" id="IPR017907">
    <property type="entry name" value="Znf_RING_CS"/>
</dbReference>
<keyword evidence="4" id="KW-0862">Zinc</keyword>
<feature type="compositionally biased region" description="Polar residues" evidence="8">
    <location>
        <begin position="465"/>
        <end position="479"/>
    </location>
</feature>
<keyword evidence="5" id="KW-0647">Proteasome</keyword>
<feature type="coiled-coil region" evidence="7">
    <location>
        <begin position="768"/>
        <end position="795"/>
    </location>
</feature>
<keyword evidence="7" id="KW-0175">Coiled coil</keyword>
<dbReference type="InterPro" id="IPR000717">
    <property type="entry name" value="PCI_dom"/>
</dbReference>
<dbReference type="PROSITE" id="PS50089">
    <property type="entry name" value="ZF_RING_2"/>
    <property type="match status" value="1"/>
</dbReference>
<dbReference type="GO" id="GO:0000502">
    <property type="term" value="C:proteasome complex"/>
    <property type="evidence" value="ECO:0007669"/>
    <property type="project" value="UniProtKB-KW"/>
</dbReference>
<gene>
    <name evidence="11" type="ORF">KVV02_001057</name>
</gene>
<feature type="coiled-coil region" evidence="7">
    <location>
        <begin position="1016"/>
        <end position="1043"/>
    </location>
</feature>
<dbReference type="Pfam" id="PF01399">
    <property type="entry name" value="PCI"/>
    <property type="match status" value="1"/>
</dbReference>
<evidence type="ECO:0000256" key="6">
    <source>
        <dbReference type="PROSITE-ProRule" id="PRU00175"/>
    </source>
</evidence>
<dbReference type="InterPro" id="IPR013083">
    <property type="entry name" value="Znf_RING/FYVE/PHD"/>
</dbReference>
<keyword evidence="2" id="KW-0479">Metal-binding</keyword>
<dbReference type="Pfam" id="PF18503">
    <property type="entry name" value="RPN6_C_helix"/>
    <property type="match status" value="1"/>
</dbReference>
<evidence type="ECO:0000256" key="7">
    <source>
        <dbReference type="SAM" id="Coils"/>
    </source>
</evidence>
<dbReference type="CDD" id="cd16499">
    <property type="entry name" value="RING-HC_Bre1-like"/>
    <property type="match status" value="1"/>
</dbReference>
<evidence type="ECO:0008006" key="13">
    <source>
        <dbReference type="Google" id="ProtNLM"/>
    </source>
</evidence>
<dbReference type="PROSITE" id="PS50250">
    <property type="entry name" value="PCI"/>
    <property type="match status" value="1"/>
</dbReference>
<accession>A0A9P8A7J2</accession>
<organism evidence="11 12">
    <name type="scientific">Mortierella alpina</name>
    <name type="common">Oleaginous fungus</name>
    <name type="synonym">Mortierella renispora</name>
    <dbReference type="NCBI Taxonomy" id="64518"/>
    <lineage>
        <taxon>Eukaryota</taxon>
        <taxon>Fungi</taxon>
        <taxon>Fungi incertae sedis</taxon>
        <taxon>Mucoromycota</taxon>
        <taxon>Mortierellomycotina</taxon>
        <taxon>Mortierellomycetes</taxon>
        <taxon>Mortierellales</taxon>
        <taxon>Mortierellaceae</taxon>
        <taxon>Mortierella</taxon>
    </lineage>
</organism>
<evidence type="ECO:0000256" key="4">
    <source>
        <dbReference type="ARBA" id="ARBA00022833"/>
    </source>
</evidence>
<proteinExistence type="inferred from homology"/>
<evidence type="ECO:0000313" key="11">
    <source>
        <dbReference type="EMBL" id="KAG9326173.1"/>
    </source>
</evidence>
<dbReference type="Pfam" id="PF18055">
    <property type="entry name" value="RPN6_N"/>
    <property type="match status" value="1"/>
</dbReference>
<dbReference type="Pfam" id="PF08647">
    <property type="entry name" value="BRE1"/>
    <property type="match status" value="1"/>
</dbReference>
<dbReference type="InterPro" id="IPR001841">
    <property type="entry name" value="Znf_RING"/>
</dbReference>
<dbReference type="Gene3D" id="1.25.40.570">
    <property type="match status" value="1"/>
</dbReference>
<evidence type="ECO:0000259" key="10">
    <source>
        <dbReference type="PROSITE" id="PS50250"/>
    </source>
</evidence>
<comment type="caution">
    <text evidence="11">The sequence shown here is derived from an EMBL/GenBank/DDBJ whole genome shotgun (WGS) entry which is preliminary data.</text>
</comment>
<evidence type="ECO:0000256" key="2">
    <source>
        <dbReference type="ARBA" id="ARBA00022723"/>
    </source>
</evidence>
<dbReference type="SUPFAM" id="SSF57850">
    <property type="entry name" value="RING/U-box"/>
    <property type="match status" value="1"/>
</dbReference>
<protein>
    <recommendedName>
        <fullName evidence="13">RING-type E3 ubiquitin transferase</fullName>
    </recommendedName>
</protein>
<dbReference type="InterPro" id="IPR050871">
    <property type="entry name" value="26S_Proteasome/COP9_Components"/>
</dbReference>
<evidence type="ECO:0000256" key="5">
    <source>
        <dbReference type="ARBA" id="ARBA00022942"/>
    </source>
</evidence>
<evidence type="ECO:0000259" key="9">
    <source>
        <dbReference type="PROSITE" id="PS50089"/>
    </source>
</evidence>
<dbReference type="SMART" id="SM00753">
    <property type="entry name" value="PAM"/>
    <property type="match status" value="1"/>
</dbReference>
<dbReference type="PROSITE" id="PS00518">
    <property type="entry name" value="ZF_RING_1"/>
    <property type="match status" value="1"/>
</dbReference>
<dbReference type="Proteomes" id="UP000717515">
    <property type="component" value="Unassembled WGS sequence"/>
</dbReference>
<evidence type="ECO:0000256" key="8">
    <source>
        <dbReference type="SAM" id="MobiDB-lite"/>
    </source>
</evidence>
<comment type="similarity">
    <text evidence="1">Belongs to the proteasome subunit S9 family.</text>
</comment>
<dbReference type="Gene3D" id="3.30.40.10">
    <property type="entry name" value="Zinc/RING finger domain, C3HC4 (zinc finger)"/>
    <property type="match status" value="1"/>
</dbReference>
<feature type="coiled-coil region" evidence="7">
    <location>
        <begin position="846"/>
        <end position="873"/>
    </location>
</feature>
<feature type="domain" description="PCI" evidence="10">
    <location>
        <begin position="234"/>
        <end position="402"/>
    </location>
</feature>
<feature type="domain" description="RING-type" evidence="9">
    <location>
        <begin position="1241"/>
        <end position="1280"/>
    </location>
</feature>
<evidence type="ECO:0000256" key="3">
    <source>
        <dbReference type="ARBA" id="ARBA00022771"/>
    </source>
</evidence>
<keyword evidence="3 6" id="KW-0863">Zinc-finger</keyword>
<dbReference type="InterPro" id="IPR036390">
    <property type="entry name" value="WH_DNA-bd_sf"/>
</dbReference>
<dbReference type="InterPro" id="IPR040773">
    <property type="entry name" value="Rpn6_N"/>
</dbReference>
<dbReference type="InterPro" id="IPR040780">
    <property type="entry name" value="Rpn6_C_helix"/>
</dbReference>
<dbReference type="SUPFAM" id="SSF46785">
    <property type="entry name" value="Winged helix' DNA-binding domain"/>
    <property type="match status" value="1"/>
</dbReference>
<evidence type="ECO:0000313" key="12">
    <source>
        <dbReference type="Proteomes" id="UP000717515"/>
    </source>
</evidence>
<dbReference type="FunFam" id="1.25.40.570:FF:000007">
    <property type="entry name" value="26S proteasome non-ATPase regulatory subunit 11"/>
    <property type="match status" value="1"/>
</dbReference>
<dbReference type="GO" id="GO:0030163">
    <property type="term" value="P:protein catabolic process"/>
    <property type="evidence" value="ECO:0007669"/>
    <property type="project" value="UniProtKB-ARBA"/>
</dbReference>
<feature type="coiled-coil region" evidence="7">
    <location>
        <begin position="1121"/>
        <end position="1218"/>
    </location>
</feature>
<feature type="region of interest" description="Disordered" evidence="8">
    <location>
        <begin position="435"/>
        <end position="479"/>
    </location>
</feature>